<keyword evidence="1" id="KW-1133">Transmembrane helix</keyword>
<dbReference type="AlphaFoldDB" id="A0A2M9H6G4"/>
<dbReference type="EMBL" id="PEBI01000005">
    <property type="protein sequence ID" value="PJM72408.1"/>
    <property type="molecule type" value="Genomic_DNA"/>
</dbReference>
<feature type="transmembrane region" description="Helical" evidence="1">
    <location>
        <begin position="136"/>
        <end position="160"/>
    </location>
</feature>
<dbReference type="Proteomes" id="UP000229095">
    <property type="component" value="Unassembled WGS sequence"/>
</dbReference>
<evidence type="ECO:0000256" key="1">
    <source>
        <dbReference type="SAM" id="Phobius"/>
    </source>
</evidence>
<comment type="caution">
    <text evidence="2">The sequence shown here is derived from an EMBL/GenBank/DDBJ whole genome shotgun (WGS) entry which is preliminary data.</text>
</comment>
<evidence type="ECO:0000313" key="2">
    <source>
        <dbReference type="EMBL" id="PJM72408.1"/>
    </source>
</evidence>
<reference evidence="2 3" key="1">
    <citation type="submission" date="2017-10" db="EMBL/GenBank/DDBJ databases">
        <title>Draft genome sequences of strains TRE 1, TRE 9, TRE H and TRI 7, isolated from tamarins, belonging to four potential novel Bifidobacterium species.</title>
        <authorList>
            <person name="Mattarelli P."/>
            <person name="Modesto M."/>
            <person name="Puglisi E."/>
            <person name="Morelli L."/>
            <person name="Spezio C."/>
            <person name="Bonetti A."/>
            <person name="Sandri C."/>
        </authorList>
    </citation>
    <scope>NUCLEOTIDE SEQUENCE [LARGE SCALE GENOMIC DNA]</scope>
    <source>
        <strain evidence="3">TRE1</strain>
    </source>
</reference>
<accession>A0A2M9H6G4</accession>
<organism evidence="2 3">
    <name type="scientific">Bifidobacterium primatium</name>
    <dbReference type="NCBI Taxonomy" id="2045438"/>
    <lineage>
        <taxon>Bacteria</taxon>
        <taxon>Bacillati</taxon>
        <taxon>Actinomycetota</taxon>
        <taxon>Actinomycetes</taxon>
        <taxon>Bifidobacteriales</taxon>
        <taxon>Bifidobacteriaceae</taxon>
        <taxon>Bifidobacterium</taxon>
    </lineage>
</organism>
<keyword evidence="1" id="KW-0812">Transmembrane</keyword>
<protein>
    <recommendedName>
        <fullName evidence="4">Pilus assembly protein</fullName>
    </recommendedName>
</protein>
<evidence type="ECO:0000313" key="3">
    <source>
        <dbReference type="Proteomes" id="UP000229095"/>
    </source>
</evidence>
<sequence>MGVAAALSSLSAFIRNGGTAIAAVEELAGRCFAGTVATPARVAAAFEARRRHDEPVEQAMRVAEDVAMAFRISELLGCETVRCLAAVSAAHSRRRLLEDLEAKSLAMPKSTVKLLSALPLVTIALGEALGVRPLSFLFGSVGGLICLLAGAVCYVVGLIWMETLMSQLRSARFDTRRSEAGHGR</sequence>
<gene>
    <name evidence="2" type="ORF">CS006_09740</name>
</gene>
<proteinExistence type="predicted"/>
<name>A0A2M9H6G4_9BIFI</name>
<keyword evidence="3" id="KW-1185">Reference proteome</keyword>
<keyword evidence="1" id="KW-0472">Membrane</keyword>
<evidence type="ECO:0008006" key="4">
    <source>
        <dbReference type="Google" id="ProtNLM"/>
    </source>
</evidence>